<dbReference type="PANTHER" id="PTHR38469">
    <property type="entry name" value="PERIPLASMIC PEPTIDASE SUBFAMILY S1B"/>
    <property type="match status" value="1"/>
</dbReference>
<dbReference type="InterPro" id="IPR009003">
    <property type="entry name" value="Peptidase_S1_PA"/>
</dbReference>
<keyword evidence="2 6" id="KW-0031">Aminopeptidase</keyword>
<dbReference type="AlphaFoldDB" id="A0A2A4XDD0"/>
<dbReference type="InterPro" id="IPR019500">
    <property type="entry name" value="Pep_S46"/>
</dbReference>
<evidence type="ECO:0000256" key="3">
    <source>
        <dbReference type="ARBA" id="ARBA00022670"/>
    </source>
</evidence>
<dbReference type="EC" id="3.4.14.-" evidence="6"/>
<evidence type="ECO:0000313" key="8">
    <source>
        <dbReference type="Proteomes" id="UP000218767"/>
    </source>
</evidence>
<evidence type="ECO:0000256" key="5">
    <source>
        <dbReference type="ARBA" id="ARBA00022801"/>
    </source>
</evidence>
<comment type="similarity">
    <text evidence="1 6">Belongs to the peptidase S46 family.</text>
</comment>
<evidence type="ECO:0000256" key="4">
    <source>
        <dbReference type="ARBA" id="ARBA00022729"/>
    </source>
</evidence>
<accession>A0A2A4XDD0</accession>
<dbReference type="Pfam" id="PF10459">
    <property type="entry name" value="Peptidase_S46"/>
    <property type="match status" value="1"/>
</dbReference>
<dbReference type="Proteomes" id="UP000218767">
    <property type="component" value="Unassembled WGS sequence"/>
</dbReference>
<comment type="function">
    <text evidence="6">Catalyzes the removal of dipeptides from the N-terminus of oligopeptides.</text>
</comment>
<keyword evidence="4 6" id="KW-0732">Signal</keyword>
<keyword evidence="5 6" id="KW-0378">Hydrolase</keyword>
<sequence>MKPKQEPARIVRRALAPLIVLAAIGTSSVADEGMWQPHQLPDLSAHLRQLGLEINPENLSRLDQFPMNAVVSLGGCSASFVSPQGLVVTNHHCVYGSVQYNSTPENNLLVDGFLAKQLGEEIPTAPGTRVYVTEEVTDVTSDVLAGVIKSTSGIDRYKAIEANRKSLIADCESSGNHRCGVSAFHQGLEYFLIKRLEVRDVRLVYAPATSIGKYGGDIDNWQWPRHTGDFGFYRAYVGTDGQPAEYSEDNVPYSPASFLEVSAKGVEDGDFVMGVGYPGGTNRYRTTAEVENEFEWYYPKARGFREDIISIINENSTEGSAARIAYENTLASLNNYSKNFQSMVESYGKSDFIDRRTQAETDLVEWINSDSQRREQYSPAIRQLEVLIDSNHAAREADLVRSYMGYATLPSAAHRLYRLAMEKQKPDAEREPGYQERDLRRLRQSMQAISRRFDETVDKATLSYLLSRYAELPEQYRSQATDSFFGISSNIDQGQVDQIIENSYAQTSLDDEATRLAWLDSSVEEFENSDDPLIRYAVASYSERMTLELESKELRGQFQRWRPEYMEAVIAYNRSLGQPIYADANSSLRVTFGQVRGNQPKDGLINQPFTSLEGILGKDTGLDPFNAPTKQLDLIRAGQYGDYALPSLGTVPVNFLSTLDITGGNSGTATMNSKAQLVGLLFDGVYESIIGDWDFDDAKNRAISVDARYMLWVMEYMDGATNLLEEMTIVQE</sequence>
<keyword evidence="3 6" id="KW-0645">Protease</keyword>
<reference evidence="8" key="1">
    <citation type="submission" date="2017-08" db="EMBL/GenBank/DDBJ databases">
        <title>A dynamic microbial community with high functional redundancy inhabits the cold, oxic subseafloor aquifer.</title>
        <authorList>
            <person name="Tully B.J."/>
            <person name="Wheat C.G."/>
            <person name="Glazer B.T."/>
            <person name="Huber J.A."/>
        </authorList>
    </citation>
    <scope>NUCLEOTIDE SEQUENCE [LARGE SCALE GENOMIC DNA]</scope>
</reference>
<evidence type="ECO:0000256" key="1">
    <source>
        <dbReference type="ARBA" id="ARBA00010491"/>
    </source>
</evidence>
<dbReference type="GO" id="GO:0070009">
    <property type="term" value="F:serine-type aminopeptidase activity"/>
    <property type="evidence" value="ECO:0007669"/>
    <property type="project" value="UniProtKB-UniRule"/>
</dbReference>
<gene>
    <name evidence="7" type="ORF">COB20_02820</name>
</gene>
<dbReference type="PANTHER" id="PTHR38469:SF1">
    <property type="entry name" value="PERIPLASMIC PEPTIDASE SUBFAMILY S1B"/>
    <property type="match status" value="1"/>
</dbReference>
<feature type="signal peptide" evidence="6">
    <location>
        <begin position="1"/>
        <end position="30"/>
    </location>
</feature>
<organism evidence="7 8">
    <name type="scientific">SAR86 cluster bacterium</name>
    <dbReference type="NCBI Taxonomy" id="2030880"/>
    <lineage>
        <taxon>Bacteria</taxon>
        <taxon>Pseudomonadati</taxon>
        <taxon>Pseudomonadota</taxon>
        <taxon>Gammaproteobacteria</taxon>
        <taxon>SAR86 cluster</taxon>
    </lineage>
</organism>
<evidence type="ECO:0000313" key="7">
    <source>
        <dbReference type="EMBL" id="PCI80580.1"/>
    </source>
</evidence>
<dbReference type="GO" id="GO:0006508">
    <property type="term" value="P:proteolysis"/>
    <property type="evidence" value="ECO:0007669"/>
    <property type="project" value="UniProtKB-KW"/>
</dbReference>
<dbReference type="EMBL" id="NVUL01000009">
    <property type="protein sequence ID" value="PCI80580.1"/>
    <property type="molecule type" value="Genomic_DNA"/>
</dbReference>
<dbReference type="GO" id="GO:0008239">
    <property type="term" value="F:dipeptidyl-peptidase activity"/>
    <property type="evidence" value="ECO:0007669"/>
    <property type="project" value="UniProtKB-UniRule"/>
</dbReference>
<name>A0A2A4XDD0_9GAMM</name>
<evidence type="ECO:0000256" key="2">
    <source>
        <dbReference type="ARBA" id="ARBA00022438"/>
    </source>
</evidence>
<evidence type="ECO:0000256" key="6">
    <source>
        <dbReference type="RuleBase" id="RU366067"/>
    </source>
</evidence>
<feature type="chain" id="PRO_5023156230" description="Dipeptidyl-peptidase" evidence="6">
    <location>
        <begin position="31"/>
        <end position="732"/>
    </location>
</feature>
<protein>
    <recommendedName>
        <fullName evidence="6">Dipeptidyl-peptidase</fullName>
        <ecNumber evidence="6">3.4.14.-</ecNumber>
    </recommendedName>
</protein>
<comment type="caution">
    <text evidence="7">The sequence shown here is derived from an EMBL/GenBank/DDBJ whole genome shotgun (WGS) entry which is preliminary data.</text>
</comment>
<dbReference type="SUPFAM" id="SSF50494">
    <property type="entry name" value="Trypsin-like serine proteases"/>
    <property type="match status" value="1"/>
</dbReference>
<keyword evidence="6" id="KW-0720">Serine protease</keyword>
<dbReference type="GO" id="GO:0043171">
    <property type="term" value="P:peptide catabolic process"/>
    <property type="evidence" value="ECO:0007669"/>
    <property type="project" value="UniProtKB-UniRule"/>
</dbReference>
<proteinExistence type="inferred from homology"/>